<gene>
    <name evidence="9" type="ORF">DI536_15705</name>
</gene>
<evidence type="ECO:0000256" key="5">
    <source>
        <dbReference type="ARBA" id="ARBA00023124"/>
    </source>
</evidence>
<dbReference type="GO" id="GO:0008233">
    <property type="term" value="F:peptidase activity"/>
    <property type="evidence" value="ECO:0007669"/>
    <property type="project" value="UniProtKB-KW"/>
</dbReference>
<evidence type="ECO:0000313" key="10">
    <source>
        <dbReference type="Proteomes" id="UP000249061"/>
    </source>
</evidence>
<dbReference type="InterPro" id="IPR003738">
    <property type="entry name" value="SRAP"/>
</dbReference>
<evidence type="ECO:0000256" key="6">
    <source>
        <dbReference type="ARBA" id="ARBA00023125"/>
    </source>
</evidence>
<evidence type="ECO:0000256" key="3">
    <source>
        <dbReference type="ARBA" id="ARBA00022763"/>
    </source>
</evidence>
<dbReference type="Proteomes" id="UP000249061">
    <property type="component" value="Unassembled WGS sequence"/>
</dbReference>
<dbReference type="EC" id="3.4.-.-" evidence="8"/>
<comment type="caution">
    <text evidence="9">The sequence shown here is derived from an EMBL/GenBank/DDBJ whole genome shotgun (WGS) entry which is preliminary data.</text>
</comment>
<dbReference type="InterPro" id="IPR036590">
    <property type="entry name" value="SRAP-like"/>
</dbReference>
<dbReference type="Pfam" id="PF02586">
    <property type="entry name" value="SRAP"/>
    <property type="match status" value="1"/>
</dbReference>
<evidence type="ECO:0000313" key="9">
    <source>
        <dbReference type="EMBL" id="PZR12347.1"/>
    </source>
</evidence>
<protein>
    <recommendedName>
        <fullName evidence="8">Abasic site processing protein</fullName>
        <ecNumber evidence="8">3.4.-.-</ecNumber>
    </recommendedName>
</protein>
<dbReference type="PANTHER" id="PTHR13604:SF0">
    <property type="entry name" value="ABASIC SITE PROCESSING PROTEIN HMCES"/>
    <property type="match status" value="1"/>
</dbReference>
<accession>A0A2W5TEH3</accession>
<dbReference type="PANTHER" id="PTHR13604">
    <property type="entry name" value="DC12-RELATED"/>
    <property type="match status" value="1"/>
</dbReference>
<reference evidence="9 10" key="1">
    <citation type="submission" date="2017-08" db="EMBL/GenBank/DDBJ databases">
        <title>Infants hospitalized years apart are colonized by the same room-sourced microbial strains.</title>
        <authorList>
            <person name="Brooks B."/>
            <person name="Olm M.R."/>
            <person name="Firek B.A."/>
            <person name="Baker R."/>
            <person name="Thomas B.C."/>
            <person name="Morowitz M.J."/>
            <person name="Banfield J.F."/>
        </authorList>
    </citation>
    <scope>NUCLEOTIDE SEQUENCE [LARGE SCALE GENOMIC DNA]</scope>
    <source>
        <strain evidence="9">S2_003_000_R2_14</strain>
    </source>
</reference>
<evidence type="ECO:0000256" key="1">
    <source>
        <dbReference type="ARBA" id="ARBA00008136"/>
    </source>
</evidence>
<keyword evidence="6" id="KW-0238">DNA-binding</keyword>
<name>A0A2W5TEH3_9BACT</name>
<keyword evidence="2 8" id="KW-0645">Protease</keyword>
<evidence type="ECO:0000256" key="4">
    <source>
        <dbReference type="ARBA" id="ARBA00022801"/>
    </source>
</evidence>
<evidence type="ECO:0000256" key="7">
    <source>
        <dbReference type="ARBA" id="ARBA00023239"/>
    </source>
</evidence>
<comment type="similarity">
    <text evidence="1 8">Belongs to the SOS response-associated peptidase family.</text>
</comment>
<organism evidence="9 10">
    <name type="scientific">Archangium gephyra</name>
    <dbReference type="NCBI Taxonomy" id="48"/>
    <lineage>
        <taxon>Bacteria</taxon>
        <taxon>Pseudomonadati</taxon>
        <taxon>Myxococcota</taxon>
        <taxon>Myxococcia</taxon>
        <taxon>Myxococcales</taxon>
        <taxon>Cystobacterineae</taxon>
        <taxon>Archangiaceae</taxon>
        <taxon>Archangium</taxon>
    </lineage>
</organism>
<keyword evidence="7" id="KW-0456">Lyase</keyword>
<dbReference type="GO" id="GO:0006508">
    <property type="term" value="P:proteolysis"/>
    <property type="evidence" value="ECO:0007669"/>
    <property type="project" value="UniProtKB-KW"/>
</dbReference>
<keyword evidence="5" id="KW-0190">Covalent protein-DNA linkage</keyword>
<dbReference type="SUPFAM" id="SSF143081">
    <property type="entry name" value="BB1717-like"/>
    <property type="match status" value="1"/>
</dbReference>
<dbReference type="Gene3D" id="3.90.1680.10">
    <property type="entry name" value="SOS response associated peptidase-like"/>
    <property type="match status" value="1"/>
</dbReference>
<evidence type="ECO:0000256" key="8">
    <source>
        <dbReference type="RuleBase" id="RU364100"/>
    </source>
</evidence>
<sequence length="222" mass="24884">MCARYSLNASSKQLAEELKLSAVPAWVPRFNLAPTQECPVIMSAAPEQAKLARFGLLPRWAKDVKIASRFINARSEKLLSHGTYKALVTSHRCVVPMSGFYEWTEDKRPYFVSDASGALSLAAGLWSTWTSQEDVSVDTFTILTCAPSKELAKLHDRMPVLLDDEGRMLWLSKSEDVDRLMELMAPREGLALREVSKRVNNVNHEGPELLEPPKTAQLDLLR</sequence>
<keyword evidence="4 8" id="KW-0378">Hydrolase</keyword>
<dbReference type="GO" id="GO:0003697">
    <property type="term" value="F:single-stranded DNA binding"/>
    <property type="evidence" value="ECO:0007669"/>
    <property type="project" value="InterPro"/>
</dbReference>
<dbReference type="EMBL" id="QFQP01000012">
    <property type="protein sequence ID" value="PZR12347.1"/>
    <property type="molecule type" value="Genomic_DNA"/>
</dbReference>
<evidence type="ECO:0000256" key="2">
    <source>
        <dbReference type="ARBA" id="ARBA00022670"/>
    </source>
</evidence>
<dbReference type="GO" id="GO:0106300">
    <property type="term" value="P:protein-DNA covalent cross-linking repair"/>
    <property type="evidence" value="ECO:0007669"/>
    <property type="project" value="InterPro"/>
</dbReference>
<keyword evidence="3" id="KW-0227">DNA damage</keyword>
<dbReference type="GO" id="GO:0016829">
    <property type="term" value="F:lyase activity"/>
    <property type="evidence" value="ECO:0007669"/>
    <property type="project" value="UniProtKB-KW"/>
</dbReference>
<proteinExistence type="inferred from homology"/>
<dbReference type="AlphaFoldDB" id="A0A2W5TEH3"/>